<proteinExistence type="predicted"/>
<comment type="caution">
    <text evidence="3">The sequence shown here is derived from an EMBL/GenBank/DDBJ whole genome shotgun (WGS) entry which is preliminary data.</text>
</comment>
<name>A0A0N1JTQ6_9NEIS</name>
<keyword evidence="4" id="KW-1185">Reference proteome</keyword>
<evidence type="ECO:0000313" key="3">
    <source>
        <dbReference type="EMBL" id="KPC54794.1"/>
    </source>
</evidence>
<dbReference type="PANTHER" id="PTHR45648">
    <property type="entry name" value="GDSL LIPASE/ACYLHYDROLASE FAMILY PROTEIN (AFU_ORTHOLOGUE AFUA_4G14700)"/>
    <property type="match status" value="1"/>
</dbReference>
<keyword evidence="2" id="KW-0732">Signal</keyword>
<organism evidence="3 4">
    <name type="scientific">Amantichitinum ursilacus</name>
    <dbReference type="NCBI Taxonomy" id="857265"/>
    <lineage>
        <taxon>Bacteria</taxon>
        <taxon>Pseudomonadati</taxon>
        <taxon>Pseudomonadota</taxon>
        <taxon>Betaproteobacteria</taxon>
        <taxon>Neisseriales</taxon>
        <taxon>Chitinibacteraceae</taxon>
        <taxon>Amantichitinum</taxon>
    </lineage>
</organism>
<dbReference type="CDD" id="cd01847">
    <property type="entry name" value="Triacylglycerol_lipase_like"/>
    <property type="match status" value="1"/>
</dbReference>
<dbReference type="STRING" id="857265.WG78_04455"/>
<keyword evidence="1" id="KW-0378">Hydrolase</keyword>
<gene>
    <name evidence="3" type="ORF">WG78_04455</name>
</gene>
<sequence>MRINGIGTLSAVVSALLLAACGGDDGSGNAGVATPVTSTANIQEVVSFGDSLSDIGTYNPTLLDTDKTNDNYAGLPFTTKPGTTWASYLALQYGFFLQPYERVDWGVVGVAGQGRIVKLGGTSYAQGGATVQTEAVNGGKVDGSALGLPAGTTVQLATALSVKAQIDEYLTTHTAFNSHQLVLIDGGANDLINFAQKVAADPTQAANATAVVGAAVTGMVTQLGRLQALGATNIVYANVPNLALTPAFSVAAVGAQGNGLAAQLTSNYNNAVAAAIKSNNLNVQVFDVSAMLTNVVAAPASFGLSNVTTPACNSTLNGSLSALPCSSATLVAANADSTYLFADGLHPTNAAHKIWAGLAASQVMAVIPK</sequence>
<dbReference type="GO" id="GO:0016788">
    <property type="term" value="F:hydrolase activity, acting on ester bonds"/>
    <property type="evidence" value="ECO:0007669"/>
    <property type="project" value="InterPro"/>
</dbReference>
<evidence type="ECO:0000313" key="4">
    <source>
        <dbReference type="Proteomes" id="UP000037939"/>
    </source>
</evidence>
<dbReference type="InterPro" id="IPR001087">
    <property type="entry name" value="GDSL"/>
</dbReference>
<reference evidence="3 4" key="1">
    <citation type="submission" date="2015-07" db="EMBL/GenBank/DDBJ databases">
        <title>Draft genome sequence of the Amantichitinum ursilacus IGB-41, a new chitin-degrading bacterium.</title>
        <authorList>
            <person name="Kirstahler P."/>
            <person name="Guenther M."/>
            <person name="Grumaz C."/>
            <person name="Rupp S."/>
            <person name="Zibek S."/>
            <person name="Sohn K."/>
        </authorList>
    </citation>
    <scope>NUCLEOTIDE SEQUENCE [LARGE SCALE GENOMIC DNA]</scope>
    <source>
        <strain evidence="3 4">IGB-41</strain>
    </source>
</reference>
<dbReference type="OrthoDB" id="5292073at2"/>
<evidence type="ECO:0000256" key="2">
    <source>
        <dbReference type="SAM" id="SignalP"/>
    </source>
</evidence>
<dbReference type="PATRIC" id="fig|857265.3.peg.914"/>
<dbReference type="InterPro" id="IPR036514">
    <property type="entry name" value="SGNH_hydro_sf"/>
</dbReference>
<protein>
    <submittedName>
        <fullName evidence="3">Thermolabile hemolysin</fullName>
    </submittedName>
</protein>
<feature type="chain" id="PRO_5005875154" evidence="2">
    <location>
        <begin position="20"/>
        <end position="369"/>
    </location>
</feature>
<feature type="signal peptide" evidence="2">
    <location>
        <begin position="1"/>
        <end position="19"/>
    </location>
</feature>
<dbReference type="SUPFAM" id="SSF52266">
    <property type="entry name" value="SGNH hydrolase"/>
    <property type="match status" value="1"/>
</dbReference>
<dbReference type="RefSeq" id="WP_053936564.1">
    <property type="nucleotide sequence ID" value="NZ_LAQT01000002.1"/>
</dbReference>
<dbReference type="InterPro" id="IPR051058">
    <property type="entry name" value="GDSL_Est/Lipase"/>
</dbReference>
<dbReference type="Proteomes" id="UP000037939">
    <property type="component" value="Unassembled WGS sequence"/>
</dbReference>
<dbReference type="EMBL" id="LAQT01000002">
    <property type="protein sequence ID" value="KPC54794.1"/>
    <property type="molecule type" value="Genomic_DNA"/>
</dbReference>
<dbReference type="AlphaFoldDB" id="A0A0N1JTQ6"/>
<dbReference type="PROSITE" id="PS51257">
    <property type="entry name" value="PROKAR_LIPOPROTEIN"/>
    <property type="match status" value="1"/>
</dbReference>
<dbReference type="Pfam" id="PF00657">
    <property type="entry name" value="Lipase_GDSL"/>
    <property type="match status" value="1"/>
</dbReference>
<accession>A0A0N1JTQ6</accession>
<evidence type="ECO:0000256" key="1">
    <source>
        <dbReference type="ARBA" id="ARBA00022801"/>
    </source>
</evidence>
<dbReference type="Gene3D" id="3.40.50.1110">
    <property type="entry name" value="SGNH hydrolase"/>
    <property type="match status" value="1"/>
</dbReference>
<dbReference type="PANTHER" id="PTHR45648:SF180">
    <property type="entry name" value="OS04G0561800 PROTEIN"/>
    <property type="match status" value="1"/>
</dbReference>